<keyword evidence="3" id="KW-1185">Reference proteome</keyword>
<comment type="caution">
    <text evidence="2">The sequence shown here is derived from an EMBL/GenBank/DDBJ whole genome shotgun (WGS) entry which is preliminary data.</text>
</comment>
<dbReference type="AlphaFoldDB" id="A0A5B7JLW6"/>
<gene>
    <name evidence="2" type="ORF">E2C01_090813</name>
</gene>
<dbReference type="Proteomes" id="UP000324222">
    <property type="component" value="Unassembled WGS sequence"/>
</dbReference>
<name>A0A5B7JLW6_PORTR</name>
<protein>
    <submittedName>
        <fullName evidence="2">Uncharacterized protein</fullName>
    </submittedName>
</protein>
<dbReference type="EMBL" id="VSRR010102837">
    <property type="protein sequence ID" value="MPC95595.1"/>
    <property type="molecule type" value="Genomic_DNA"/>
</dbReference>
<proteinExistence type="predicted"/>
<feature type="region of interest" description="Disordered" evidence="1">
    <location>
        <begin position="1"/>
        <end position="31"/>
    </location>
</feature>
<accession>A0A5B7JLW6</accession>
<reference evidence="2 3" key="1">
    <citation type="submission" date="2019-05" db="EMBL/GenBank/DDBJ databases">
        <title>Another draft genome of Portunus trituberculatus and its Hox gene families provides insights of decapod evolution.</title>
        <authorList>
            <person name="Jeong J.-H."/>
            <person name="Song I."/>
            <person name="Kim S."/>
            <person name="Choi T."/>
            <person name="Kim D."/>
            <person name="Ryu S."/>
            <person name="Kim W."/>
        </authorList>
    </citation>
    <scope>NUCLEOTIDE SEQUENCE [LARGE SCALE GENOMIC DNA]</scope>
    <source>
        <tissue evidence="2">Muscle</tissue>
    </source>
</reference>
<evidence type="ECO:0000313" key="3">
    <source>
        <dbReference type="Proteomes" id="UP000324222"/>
    </source>
</evidence>
<sequence length="78" mass="8225">MCKPPAADSSRPAYPHTSTFLSPPAGAEVKPRHATPATIPQHIKPHLQAPLALGRGSTLGWGAKMTLEFLGRKAGSRT</sequence>
<evidence type="ECO:0000256" key="1">
    <source>
        <dbReference type="SAM" id="MobiDB-lite"/>
    </source>
</evidence>
<organism evidence="2 3">
    <name type="scientific">Portunus trituberculatus</name>
    <name type="common">Swimming crab</name>
    <name type="synonym">Neptunus trituberculatus</name>
    <dbReference type="NCBI Taxonomy" id="210409"/>
    <lineage>
        <taxon>Eukaryota</taxon>
        <taxon>Metazoa</taxon>
        <taxon>Ecdysozoa</taxon>
        <taxon>Arthropoda</taxon>
        <taxon>Crustacea</taxon>
        <taxon>Multicrustacea</taxon>
        <taxon>Malacostraca</taxon>
        <taxon>Eumalacostraca</taxon>
        <taxon>Eucarida</taxon>
        <taxon>Decapoda</taxon>
        <taxon>Pleocyemata</taxon>
        <taxon>Brachyura</taxon>
        <taxon>Eubrachyura</taxon>
        <taxon>Portunoidea</taxon>
        <taxon>Portunidae</taxon>
        <taxon>Portuninae</taxon>
        <taxon>Portunus</taxon>
    </lineage>
</organism>
<evidence type="ECO:0000313" key="2">
    <source>
        <dbReference type="EMBL" id="MPC95595.1"/>
    </source>
</evidence>